<sequence length="70" mass="8016">MVLTLANWAFLQFSNIFYSRSLSKLLLAGGGMTVIMDIVIIVLPIREIMRSRFSPKKRLEITPIFVVDIM</sequence>
<feature type="domain" description="Rhodopsin" evidence="2">
    <location>
        <begin position="22"/>
        <end position="68"/>
    </location>
</feature>
<protein>
    <recommendedName>
        <fullName evidence="2">Rhodopsin domain-containing protein</fullName>
    </recommendedName>
</protein>
<keyword evidence="1" id="KW-0472">Membrane</keyword>
<dbReference type="InterPro" id="IPR049326">
    <property type="entry name" value="Rhodopsin_dom_fungi"/>
</dbReference>
<dbReference type="Pfam" id="PF20684">
    <property type="entry name" value="Fung_rhodopsin"/>
    <property type="match status" value="1"/>
</dbReference>
<dbReference type="HOGENOM" id="CLU_2758657_0_0_1"/>
<organism evidence="3 4">
    <name type="scientific">Phaeosphaeria nodorum (strain SN15 / ATCC MYA-4574 / FGSC 10173)</name>
    <name type="common">Glume blotch fungus</name>
    <name type="synonym">Parastagonospora nodorum</name>
    <dbReference type="NCBI Taxonomy" id="321614"/>
    <lineage>
        <taxon>Eukaryota</taxon>
        <taxon>Fungi</taxon>
        <taxon>Dikarya</taxon>
        <taxon>Ascomycota</taxon>
        <taxon>Pezizomycotina</taxon>
        <taxon>Dothideomycetes</taxon>
        <taxon>Pleosporomycetidae</taxon>
        <taxon>Pleosporales</taxon>
        <taxon>Pleosporineae</taxon>
        <taxon>Phaeosphaeriaceae</taxon>
        <taxon>Parastagonospora</taxon>
    </lineage>
</organism>
<feature type="transmembrane region" description="Helical" evidence="1">
    <location>
        <begin position="25"/>
        <end position="45"/>
    </location>
</feature>
<proteinExistence type="predicted"/>
<name>Q0USS7_PHANO</name>
<dbReference type="GeneID" id="5972471"/>
<keyword evidence="1" id="KW-1133">Transmembrane helix</keyword>
<evidence type="ECO:0000259" key="2">
    <source>
        <dbReference type="Pfam" id="PF20684"/>
    </source>
</evidence>
<gene>
    <name evidence="3" type="ORF">SNOG_05187</name>
</gene>
<dbReference type="AlphaFoldDB" id="Q0USS7"/>
<evidence type="ECO:0000313" key="3">
    <source>
        <dbReference type="EMBL" id="EAT87578.1"/>
    </source>
</evidence>
<evidence type="ECO:0000313" key="4">
    <source>
        <dbReference type="Proteomes" id="UP000001055"/>
    </source>
</evidence>
<dbReference type="Proteomes" id="UP000001055">
    <property type="component" value="Unassembled WGS sequence"/>
</dbReference>
<dbReference type="RefSeq" id="XP_001795596.1">
    <property type="nucleotide sequence ID" value="XM_001795544.1"/>
</dbReference>
<evidence type="ECO:0000256" key="1">
    <source>
        <dbReference type="SAM" id="Phobius"/>
    </source>
</evidence>
<dbReference type="EMBL" id="CH445331">
    <property type="protein sequence ID" value="EAT87578.1"/>
    <property type="molecule type" value="Genomic_DNA"/>
</dbReference>
<dbReference type="InParanoid" id="Q0USS7"/>
<reference evidence="4" key="1">
    <citation type="journal article" date="2007" name="Plant Cell">
        <title>Dothideomycete-plant interactions illuminated by genome sequencing and EST analysis of the wheat pathogen Stagonospora nodorum.</title>
        <authorList>
            <person name="Hane J.K."/>
            <person name="Lowe R.G."/>
            <person name="Solomon P.S."/>
            <person name="Tan K.C."/>
            <person name="Schoch C.L."/>
            <person name="Spatafora J.W."/>
            <person name="Crous P.W."/>
            <person name="Kodira C."/>
            <person name="Birren B.W."/>
            <person name="Galagan J.E."/>
            <person name="Torriani S.F."/>
            <person name="McDonald B.A."/>
            <person name="Oliver R.P."/>
        </authorList>
    </citation>
    <scope>NUCLEOTIDE SEQUENCE [LARGE SCALE GENOMIC DNA]</scope>
    <source>
        <strain evidence="4">SN15 / ATCC MYA-4574 / FGSC 10173</strain>
    </source>
</reference>
<accession>Q0USS7</accession>
<dbReference type="KEGG" id="pno:SNOG_05187"/>
<keyword evidence="1" id="KW-0812">Transmembrane</keyword>